<dbReference type="STRING" id="378753.KRH_18980"/>
<dbReference type="CDD" id="cd00761">
    <property type="entry name" value="Glyco_tranf_GTA_type"/>
    <property type="match status" value="1"/>
</dbReference>
<proteinExistence type="predicted"/>
<name>B2GG44_KOCRD</name>
<feature type="domain" description="Glycosyltransferase 2-like" evidence="1">
    <location>
        <begin position="75"/>
        <end position="182"/>
    </location>
</feature>
<organism evidence="2 3">
    <name type="scientific">Kocuria rhizophila (strain ATCC 9341 / DSM 348 / NBRC 103217 / DC2201)</name>
    <dbReference type="NCBI Taxonomy" id="378753"/>
    <lineage>
        <taxon>Bacteria</taxon>
        <taxon>Bacillati</taxon>
        <taxon>Actinomycetota</taxon>
        <taxon>Actinomycetes</taxon>
        <taxon>Micrococcales</taxon>
        <taxon>Micrococcaceae</taxon>
        <taxon>Kocuria</taxon>
    </lineage>
</organism>
<dbReference type="AlphaFoldDB" id="B2GG44"/>
<keyword evidence="2" id="KW-0328">Glycosyltransferase</keyword>
<dbReference type="GO" id="GO:0016757">
    <property type="term" value="F:glycosyltransferase activity"/>
    <property type="evidence" value="ECO:0007669"/>
    <property type="project" value="UniProtKB-KW"/>
</dbReference>
<dbReference type="InterPro" id="IPR001173">
    <property type="entry name" value="Glyco_trans_2-like"/>
</dbReference>
<dbReference type="Gene3D" id="3.90.550.10">
    <property type="entry name" value="Spore Coat Polysaccharide Biosynthesis Protein SpsA, Chain A"/>
    <property type="match status" value="1"/>
</dbReference>
<evidence type="ECO:0000313" key="3">
    <source>
        <dbReference type="Proteomes" id="UP000008838"/>
    </source>
</evidence>
<dbReference type="EMBL" id="AP009152">
    <property type="protein sequence ID" value="BAG30245.1"/>
    <property type="molecule type" value="Genomic_DNA"/>
</dbReference>
<dbReference type="eggNOG" id="COG0463">
    <property type="taxonomic scope" value="Bacteria"/>
</dbReference>
<keyword evidence="3" id="KW-1185">Reference proteome</keyword>
<dbReference type="KEGG" id="krh:KRH_18980"/>
<dbReference type="Pfam" id="PF00535">
    <property type="entry name" value="Glycos_transf_2"/>
    <property type="match status" value="1"/>
</dbReference>
<dbReference type="Proteomes" id="UP000008838">
    <property type="component" value="Chromosome"/>
</dbReference>
<accession>B2GG44</accession>
<gene>
    <name evidence="2" type="ordered locus">KRH_18980</name>
</gene>
<dbReference type="InterPro" id="IPR029044">
    <property type="entry name" value="Nucleotide-diphossugar_trans"/>
</dbReference>
<protein>
    <submittedName>
        <fullName evidence="2">Putative glycosyltransferase</fullName>
        <ecNumber evidence="2">2.4.-.-</ecNumber>
    </submittedName>
</protein>
<dbReference type="HOGENOM" id="CLU_747801_0_0_11"/>
<keyword evidence="2" id="KW-0808">Transferase</keyword>
<dbReference type="EC" id="2.4.-.-" evidence="2"/>
<reference evidence="2 3" key="1">
    <citation type="journal article" date="2008" name="J. Bacteriol.">
        <title>Complete genome sequence of the soil actinomycete Kocuria rhizophila.</title>
        <authorList>
            <person name="Takarada H."/>
            <person name="Sekine M."/>
            <person name="Kosugi H."/>
            <person name="Matsuo Y."/>
            <person name="Fujisawa T."/>
            <person name="Omata S."/>
            <person name="Kishi E."/>
            <person name="Shimizu A."/>
            <person name="Tsukatani N."/>
            <person name="Tanikawa S."/>
            <person name="Fujita N."/>
            <person name="Harayama S."/>
        </authorList>
    </citation>
    <scope>NUCLEOTIDE SEQUENCE [LARGE SCALE GENOMIC DNA]</scope>
    <source>
        <strain evidence="3">ATCC 9341 / DSM 348 / NBRC 103217 / DC2201</strain>
    </source>
</reference>
<dbReference type="SUPFAM" id="SSF53448">
    <property type="entry name" value="Nucleotide-diphospho-sugar transferases"/>
    <property type="match status" value="1"/>
</dbReference>
<evidence type="ECO:0000313" key="2">
    <source>
        <dbReference type="EMBL" id="BAG30245.1"/>
    </source>
</evidence>
<evidence type="ECO:0000259" key="1">
    <source>
        <dbReference type="Pfam" id="PF00535"/>
    </source>
</evidence>
<sequence length="388" mass="42107">MPVSLAYPDGMVNPVDAPLVEIVIPVHSLARPLSRAVASALLAGPGAGPGQCRVTVVAHHLSVEQARGMLTEDQRAAVSVIECEDRGTTAAVPRNEALRRCTARYISFLDSDDTLDPGSVTRWLGIGERRGSDLVIPFQHHDSGRVDITPITRPFRSARLDPVKDRLGYRSSAFGLVRMAAVHRSGATFDEAVRTGEDQSFVMALYTGCSRIDYAPGLPGYLVHGDADVRVSQQPLPLREEVAAAVDLTAHAWFAKTPGELRASHILKYIRVNFFPAVHGLAAGGVWDTEHAAEARAVTGELLAHAPHVADRLSRLDRRVLDLLQRPVAGAEVEAALAARRRFVTPGALLTTDPRWLLDRQSPLRVIGASGLQTIRYKLGLRAPRRRG</sequence>